<dbReference type="HAMAP" id="MF_01398">
    <property type="entry name" value="ATP_synth_b_bprime"/>
    <property type="match status" value="1"/>
</dbReference>
<keyword evidence="15" id="KW-0175">Coiled coil</keyword>
<feature type="coiled-coil region" evidence="15">
    <location>
        <begin position="36"/>
        <end position="136"/>
    </location>
</feature>
<dbReference type="InterPro" id="IPR050059">
    <property type="entry name" value="ATP_synthase_B_chain"/>
</dbReference>
<evidence type="ECO:0000256" key="2">
    <source>
        <dbReference type="ARBA" id="ARBA00022448"/>
    </source>
</evidence>
<comment type="subcellular location">
    <subcellularLocation>
        <location evidence="13">Cell membrane</location>
        <topology evidence="13">Single-pass membrane protein</topology>
    </subcellularLocation>
    <subcellularLocation>
        <location evidence="12">Endomembrane system</location>
        <topology evidence="12">Single-pass membrane protein</topology>
    </subcellularLocation>
</comment>
<accession>A0ABW5T4U3</accession>
<comment type="caution">
    <text evidence="16">The sequence shown here is derived from an EMBL/GenBank/DDBJ whole genome shotgun (WGS) entry which is preliminary data.</text>
</comment>
<evidence type="ECO:0000256" key="15">
    <source>
        <dbReference type="SAM" id="Coils"/>
    </source>
</evidence>
<dbReference type="EMBL" id="JBHUML010000006">
    <property type="protein sequence ID" value="MFD2707052.1"/>
    <property type="molecule type" value="Genomic_DNA"/>
</dbReference>
<sequence>MNSVPEVITWGDVLFSIVTFIILLVLLRKYAWGPIMNVMKEREEHISSEIENAEKHRKDAEKYVEEQRLEVERAKEEAHSIIENAKKTSEKQGEDIINQSRAEAQRLKESAQADIAREKEQAIAELREEVGSLSVMIASKIIEKELDEKEQEQLIEDYVKEAGGRL</sequence>
<keyword evidence="7 13" id="KW-1133">Transmembrane helix</keyword>
<dbReference type="SUPFAM" id="SSF81573">
    <property type="entry name" value="F1F0 ATP synthase subunit B, membrane domain"/>
    <property type="match status" value="1"/>
</dbReference>
<evidence type="ECO:0000256" key="4">
    <source>
        <dbReference type="ARBA" id="ARBA00022547"/>
    </source>
</evidence>
<keyword evidence="4 13" id="KW-0138">CF(0)</keyword>
<keyword evidence="17" id="KW-1185">Reference proteome</keyword>
<evidence type="ECO:0000256" key="1">
    <source>
        <dbReference type="ARBA" id="ARBA00005513"/>
    </source>
</evidence>
<dbReference type="RefSeq" id="WP_380714374.1">
    <property type="nucleotide sequence ID" value="NZ_JBHUML010000006.1"/>
</dbReference>
<evidence type="ECO:0000256" key="7">
    <source>
        <dbReference type="ARBA" id="ARBA00022989"/>
    </source>
</evidence>
<dbReference type="NCBIfam" id="TIGR01144">
    <property type="entry name" value="ATP_synt_b"/>
    <property type="match status" value="1"/>
</dbReference>
<dbReference type="PANTHER" id="PTHR33445:SF1">
    <property type="entry name" value="ATP SYNTHASE SUBUNIT B"/>
    <property type="match status" value="1"/>
</dbReference>
<evidence type="ECO:0000313" key="16">
    <source>
        <dbReference type="EMBL" id="MFD2707052.1"/>
    </source>
</evidence>
<comment type="similarity">
    <text evidence="1 13 14">Belongs to the ATPase B chain family.</text>
</comment>
<dbReference type="PANTHER" id="PTHR33445">
    <property type="entry name" value="ATP SYNTHASE SUBUNIT B', CHLOROPLASTIC"/>
    <property type="match status" value="1"/>
</dbReference>
<organism evidence="16 17">
    <name type="scientific">Salibacterium lacus</name>
    <dbReference type="NCBI Taxonomy" id="1898109"/>
    <lineage>
        <taxon>Bacteria</taxon>
        <taxon>Bacillati</taxon>
        <taxon>Bacillota</taxon>
        <taxon>Bacilli</taxon>
        <taxon>Bacillales</taxon>
        <taxon>Bacillaceae</taxon>
    </lineage>
</organism>
<keyword evidence="10 13" id="KW-0066">ATP synthesis</keyword>
<reference evidence="17" key="1">
    <citation type="journal article" date="2019" name="Int. J. Syst. Evol. Microbiol.">
        <title>The Global Catalogue of Microorganisms (GCM) 10K type strain sequencing project: providing services to taxonomists for standard genome sequencing and annotation.</title>
        <authorList>
            <consortium name="The Broad Institute Genomics Platform"/>
            <consortium name="The Broad Institute Genome Sequencing Center for Infectious Disease"/>
            <person name="Wu L."/>
            <person name="Ma J."/>
        </authorList>
    </citation>
    <scope>NUCLEOTIDE SEQUENCE [LARGE SCALE GENOMIC DNA]</scope>
    <source>
        <strain evidence="17">KCTC 33792</strain>
    </source>
</reference>
<name>A0ABW5T4U3_9BACI</name>
<evidence type="ECO:0000256" key="6">
    <source>
        <dbReference type="ARBA" id="ARBA00022781"/>
    </source>
</evidence>
<keyword evidence="3 13" id="KW-1003">Cell membrane</keyword>
<dbReference type="InterPro" id="IPR028987">
    <property type="entry name" value="ATP_synth_B-like_membr_sf"/>
</dbReference>
<feature type="transmembrane region" description="Helical" evidence="13">
    <location>
        <begin position="13"/>
        <end position="32"/>
    </location>
</feature>
<evidence type="ECO:0000313" key="17">
    <source>
        <dbReference type="Proteomes" id="UP001597520"/>
    </source>
</evidence>
<evidence type="ECO:0000256" key="13">
    <source>
        <dbReference type="HAMAP-Rule" id="MF_01398"/>
    </source>
</evidence>
<comment type="subunit">
    <text evidence="13">F-type ATPases have 2 components, F(1) - the catalytic core - and F(0) - the membrane proton channel. F(1) has five subunits: alpha(3), beta(3), gamma(1), delta(1), epsilon(1). F(0) has three main subunits: a(1), b(2) and c(10-14). The alpha and beta chains form an alternating ring which encloses part of the gamma chain. F(1) is attached to F(0) by a central stalk formed by the gamma and epsilon chains, while a peripheral stalk is formed by the delta and b chains.</text>
</comment>
<dbReference type="Gene3D" id="6.10.250.1580">
    <property type="match status" value="1"/>
</dbReference>
<evidence type="ECO:0000256" key="3">
    <source>
        <dbReference type="ARBA" id="ARBA00022475"/>
    </source>
</evidence>
<dbReference type="CDD" id="cd06503">
    <property type="entry name" value="ATP-synt_Fo_b"/>
    <property type="match status" value="1"/>
</dbReference>
<keyword evidence="6 13" id="KW-0375">Hydrogen ion transport</keyword>
<evidence type="ECO:0000256" key="12">
    <source>
        <dbReference type="ARBA" id="ARBA00037847"/>
    </source>
</evidence>
<keyword evidence="9 13" id="KW-0472">Membrane</keyword>
<keyword evidence="8 13" id="KW-0406">Ion transport</keyword>
<evidence type="ECO:0000256" key="8">
    <source>
        <dbReference type="ARBA" id="ARBA00023065"/>
    </source>
</evidence>
<dbReference type="Pfam" id="PF00430">
    <property type="entry name" value="ATP-synt_B"/>
    <property type="match status" value="1"/>
</dbReference>
<comment type="function">
    <text evidence="13">Component of the F(0) channel, it forms part of the peripheral stalk, linking F(1) to F(0).</text>
</comment>
<evidence type="ECO:0000256" key="9">
    <source>
        <dbReference type="ARBA" id="ARBA00023136"/>
    </source>
</evidence>
<dbReference type="InterPro" id="IPR005864">
    <property type="entry name" value="ATP_synth_F0_bsu_bac"/>
</dbReference>
<protein>
    <recommendedName>
        <fullName evidence="13">ATP synthase subunit b</fullName>
    </recommendedName>
    <alternativeName>
        <fullName evidence="13">ATP synthase F(0) sector subunit b</fullName>
    </alternativeName>
    <alternativeName>
        <fullName evidence="13">ATPase subunit I</fullName>
    </alternativeName>
    <alternativeName>
        <fullName evidence="13">F-type ATPase subunit b</fullName>
        <shortName evidence="13">F-ATPase subunit b</shortName>
    </alternativeName>
</protein>
<dbReference type="Proteomes" id="UP001597520">
    <property type="component" value="Unassembled WGS sequence"/>
</dbReference>
<evidence type="ECO:0000256" key="10">
    <source>
        <dbReference type="ARBA" id="ARBA00023310"/>
    </source>
</evidence>
<evidence type="ECO:0000256" key="5">
    <source>
        <dbReference type="ARBA" id="ARBA00022692"/>
    </source>
</evidence>
<dbReference type="InterPro" id="IPR002146">
    <property type="entry name" value="ATP_synth_b/b'su_bac/chlpt"/>
</dbReference>
<comment type="function">
    <text evidence="11 13">F(1)F(0) ATP synthase produces ATP from ADP in the presence of a proton or sodium gradient. F-type ATPases consist of two structural domains, F(1) containing the extramembraneous catalytic core and F(0) containing the membrane proton channel, linked together by a central stalk and a peripheral stalk. During catalysis, ATP synthesis in the catalytic domain of F(1) is coupled via a rotary mechanism of the central stalk subunits to proton translocation.</text>
</comment>
<evidence type="ECO:0000256" key="11">
    <source>
        <dbReference type="ARBA" id="ARBA00025198"/>
    </source>
</evidence>
<keyword evidence="5 13" id="KW-0812">Transmembrane</keyword>
<gene>
    <name evidence="13 16" type="primary">atpF</name>
    <name evidence="16" type="ORF">ACFSUB_16475</name>
</gene>
<evidence type="ECO:0000256" key="14">
    <source>
        <dbReference type="RuleBase" id="RU003848"/>
    </source>
</evidence>
<keyword evidence="2 13" id="KW-0813">Transport</keyword>
<proteinExistence type="inferred from homology"/>